<dbReference type="GO" id="GO:0005576">
    <property type="term" value="C:extracellular region"/>
    <property type="evidence" value="ECO:0007669"/>
    <property type="project" value="TreeGrafter"/>
</dbReference>
<dbReference type="PANTHER" id="PTHR38787:SF3">
    <property type="entry name" value="REGULATORY P DOMAIN-CONTAINING PROTEIN"/>
    <property type="match status" value="1"/>
</dbReference>
<dbReference type="EMBL" id="UINC01130945">
    <property type="protein sequence ID" value="SVD12344.1"/>
    <property type="molecule type" value="Genomic_DNA"/>
</dbReference>
<proteinExistence type="predicted"/>
<dbReference type="PANTHER" id="PTHR38787">
    <property type="entry name" value="REGULATORY P DOMAIN-CONTAINING PROTEIN"/>
    <property type="match status" value="1"/>
</dbReference>
<evidence type="ECO:0000313" key="1">
    <source>
        <dbReference type="EMBL" id="SVD12344.1"/>
    </source>
</evidence>
<accession>A0A382SR05</accession>
<name>A0A382SR05_9ZZZZ</name>
<gene>
    <name evidence="1" type="ORF">METZ01_LOCUS365198</name>
</gene>
<sequence length="77" mass="8663">DLMYQSNYVSGLRILDISDRANPEEVGFFDTVPWTPDAPGFDGSWSNYPFFSSGIIIVNSGKEGMFILRKSDRNLIP</sequence>
<protein>
    <submittedName>
        <fullName evidence="1">Uncharacterized protein</fullName>
    </submittedName>
</protein>
<reference evidence="1" key="1">
    <citation type="submission" date="2018-05" db="EMBL/GenBank/DDBJ databases">
        <authorList>
            <person name="Lanie J.A."/>
            <person name="Ng W.-L."/>
            <person name="Kazmierczak K.M."/>
            <person name="Andrzejewski T.M."/>
            <person name="Davidsen T.M."/>
            <person name="Wayne K.J."/>
            <person name="Tettelin H."/>
            <person name="Glass J.I."/>
            <person name="Rusch D."/>
            <person name="Podicherti R."/>
            <person name="Tsui H.-C.T."/>
            <person name="Winkler M.E."/>
        </authorList>
    </citation>
    <scope>NUCLEOTIDE SEQUENCE</scope>
</reference>
<organism evidence="1">
    <name type="scientific">marine metagenome</name>
    <dbReference type="NCBI Taxonomy" id="408172"/>
    <lineage>
        <taxon>unclassified sequences</taxon>
        <taxon>metagenomes</taxon>
        <taxon>ecological metagenomes</taxon>
    </lineage>
</organism>
<dbReference type="AlphaFoldDB" id="A0A382SR05"/>
<feature type="non-terminal residue" evidence="1">
    <location>
        <position position="1"/>
    </location>
</feature>